<dbReference type="InterPro" id="IPR043129">
    <property type="entry name" value="ATPase_NBD"/>
</dbReference>
<organism evidence="1 2">
    <name type="scientific">Candidatus Zambryskibacteria bacterium RIFCSPLOWO2_12_39_8</name>
    <dbReference type="NCBI Taxonomy" id="1802774"/>
    <lineage>
        <taxon>Bacteria</taxon>
        <taxon>Candidatus Zambryskiibacteriota</taxon>
    </lineage>
</organism>
<dbReference type="Proteomes" id="UP000177154">
    <property type="component" value="Unassembled WGS sequence"/>
</dbReference>
<accession>A0A1G2UTP0</accession>
<dbReference type="CDD" id="cd24049">
    <property type="entry name" value="ASKHA_NBD_PilM"/>
    <property type="match status" value="1"/>
</dbReference>
<proteinExistence type="predicted"/>
<evidence type="ECO:0008006" key="3">
    <source>
        <dbReference type="Google" id="ProtNLM"/>
    </source>
</evidence>
<dbReference type="SUPFAM" id="SSF53067">
    <property type="entry name" value="Actin-like ATPase domain"/>
    <property type="match status" value="2"/>
</dbReference>
<dbReference type="NCBIfam" id="TIGR01175">
    <property type="entry name" value="pilM"/>
    <property type="match status" value="1"/>
</dbReference>
<dbReference type="InterPro" id="IPR005883">
    <property type="entry name" value="PilM"/>
</dbReference>
<sequence>MPNFFSNLFSGLFNSQSKSVLGIDIGSSSIKIVQLSRRGGRVILETYGELSLGPYAGKSIGEATNLSAEKIIEAVQDLLKEKEVNATTRICGVAIPFSSSLITVIELPNQSLKQLAEMIPIEARKYIPVPISEVALDWYVIPKDRNPESEPTPNTDRDGKIVLEKQEVLIVALHNDTITRYHDIVTKSALQATFFEIEIFSTMRSILDQELTPVLLIDMGATSTKLYIVERGILRSSHMINSGGQNMTNELSKSLGIPLPEAEILKREKGLLGEINGIEIKNVITVTLDYIFSEANRTVLAYQKKYNKNVSKVILVGGGSALKGVVDVAKGSFQTEVLGGDPFAKVLSPAFLEKVLRETGPEFAVSVGVALRCLQELE</sequence>
<dbReference type="PANTHER" id="PTHR32432:SF3">
    <property type="entry name" value="ETHANOLAMINE UTILIZATION PROTEIN EUTJ"/>
    <property type="match status" value="1"/>
</dbReference>
<dbReference type="PANTHER" id="PTHR32432">
    <property type="entry name" value="CELL DIVISION PROTEIN FTSA-RELATED"/>
    <property type="match status" value="1"/>
</dbReference>
<dbReference type="EMBL" id="MHWR01000034">
    <property type="protein sequence ID" value="OHB12759.1"/>
    <property type="molecule type" value="Genomic_DNA"/>
</dbReference>
<reference evidence="1 2" key="1">
    <citation type="journal article" date="2016" name="Nat. Commun.">
        <title>Thousands of microbial genomes shed light on interconnected biogeochemical processes in an aquifer system.</title>
        <authorList>
            <person name="Anantharaman K."/>
            <person name="Brown C.T."/>
            <person name="Hug L.A."/>
            <person name="Sharon I."/>
            <person name="Castelle C.J."/>
            <person name="Probst A.J."/>
            <person name="Thomas B.C."/>
            <person name="Singh A."/>
            <person name="Wilkins M.J."/>
            <person name="Karaoz U."/>
            <person name="Brodie E.L."/>
            <person name="Williams K.H."/>
            <person name="Hubbard S.S."/>
            <person name="Banfield J.F."/>
        </authorList>
    </citation>
    <scope>NUCLEOTIDE SEQUENCE [LARGE SCALE GENOMIC DNA]</scope>
</reference>
<dbReference type="PIRSF" id="PIRSF019169">
    <property type="entry name" value="PilM"/>
    <property type="match status" value="1"/>
</dbReference>
<dbReference type="Gene3D" id="3.30.1490.300">
    <property type="match status" value="1"/>
</dbReference>
<dbReference type="Gene3D" id="3.30.420.40">
    <property type="match status" value="2"/>
</dbReference>
<dbReference type="AlphaFoldDB" id="A0A1G2UTP0"/>
<comment type="caution">
    <text evidence="1">The sequence shown here is derived from an EMBL/GenBank/DDBJ whole genome shotgun (WGS) entry which is preliminary data.</text>
</comment>
<dbReference type="InterPro" id="IPR050696">
    <property type="entry name" value="FtsA/MreB"/>
</dbReference>
<evidence type="ECO:0000313" key="2">
    <source>
        <dbReference type="Proteomes" id="UP000177154"/>
    </source>
</evidence>
<name>A0A1G2UTP0_9BACT</name>
<gene>
    <name evidence="1" type="ORF">A2Y49_01155</name>
</gene>
<evidence type="ECO:0000313" key="1">
    <source>
        <dbReference type="EMBL" id="OHB12759.1"/>
    </source>
</evidence>
<dbReference type="Pfam" id="PF11104">
    <property type="entry name" value="PilM_2"/>
    <property type="match status" value="1"/>
</dbReference>
<protein>
    <recommendedName>
        <fullName evidence="3">SHS2 domain-containing protein</fullName>
    </recommendedName>
</protein>